<dbReference type="GO" id="GO:0046872">
    <property type="term" value="F:metal ion binding"/>
    <property type="evidence" value="ECO:0007669"/>
    <property type="project" value="UniProtKB-KW"/>
</dbReference>
<reference evidence="15 16" key="1">
    <citation type="submission" date="2019-06" db="EMBL/GenBank/DDBJ databases">
        <title>Draft genome of Aliikangiella marina GYP-15.</title>
        <authorList>
            <person name="Wang G."/>
        </authorList>
    </citation>
    <scope>NUCLEOTIDE SEQUENCE [LARGE SCALE GENOMIC DNA]</scope>
    <source>
        <strain evidence="15 16">GYP-15</strain>
    </source>
</reference>
<keyword evidence="7" id="KW-0067">ATP-binding</keyword>
<evidence type="ECO:0000256" key="9">
    <source>
        <dbReference type="ARBA" id="ARBA00023014"/>
    </source>
</evidence>
<dbReference type="Proteomes" id="UP000317839">
    <property type="component" value="Unassembled WGS sequence"/>
</dbReference>
<dbReference type="OrthoDB" id="9765586at2"/>
<dbReference type="EMBL" id="VIKR01000004">
    <property type="protein sequence ID" value="TQV72810.1"/>
    <property type="molecule type" value="Genomic_DNA"/>
</dbReference>
<keyword evidence="3" id="KW-0547">Nucleotide-binding</keyword>
<protein>
    <submittedName>
        <fullName evidence="15">ATP-dependent DNA helicase</fullName>
    </submittedName>
</protein>
<dbReference type="PANTHER" id="PTHR11472">
    <property type="entry name" value="DNA REPAIR DEAD HELICASE RAD3/XP-D SUBFAMILY MEMBER"/>
    <property type="match status" value="1"/>
</dbReference>
<keyword evidence="10" id="KW-0238">DNA-binding</keyword>
<comment type="similarity">
    <text evidence="13">Belongs to the helicase family. DinG subfamily.</text>
</comment>
<keyword evidence="12" id="KW-0413">Isomerase</keyword>
<evidence type="ECO:0000256" key="3">
    <source>
        <dbReference type="ARBA" id="ARBA00022741"/>
    </source>
</evidence>
<dbReference type="SMART" id="SM00491">
    <property type="entry name" value="HELICc2"/>
    <property type="match status" value="1"/>
</dbReference>
<evidence type="ECO:0000256" key="5">
    <source>
        <dbReference type="ARBA" id="ARBA00022801"/>
    </source>
</evidence>
<dbReference type="InterPro" id="IPR045028">
    <property type="entry name" value="DinG/Rad3-like"/>
</dbReference>
<dbReference type="Gene3D" id="1.10.30.20">
    <property type="entry name" value="Bacterial XPD DNA helicase, FeS cluster domain"/>
    <property type="match status" value="1"/>
</dbReference>
<dbReference type="GO" id="GO:0003677">
    <property type="term" value="F:DNA binding"/>
    <property type="evidence" value="ECO:0007669"/>
    <property type="project" value="UniProtKB-KW"/>
</dbReference>
<dbReference type="PROSITE" id="PS51193">
    <property type="entry name" value="HELICASE_ATP_BIND_2"/>
    <property type="match status" value="1"/>
</dbReference>
<dbReference type="Pfam" id="PF12705">
    <property type="entry name" value="PDDEXK_1"/>
    <property type="match status" value="1"/>
</dbReference>
<organism evidence="15 16">
    <name type="scientific">Aliikangiella marina</name>
    <dbReference type="NCBI Taxonomy" id="1712262"/>
    <lineage>
        <taxon>Bacteria</taxon>
        <taxon>Pseudomonadati</taxon>
        <taxon>Pseudomonadota</taxon>
        <taxon>Gammaproteobacteria</taxon>
        <taxon>Oceanospirillales</taxon>
        <taxon>Pleioneaceae</taxon>
        <taxon>Aliikangiella</taxon>
    </lineage>
</organism>
<accession>A0A545T6F4</accession>
<keyword evidence="6 15" id="KW-0347">Helicase</keyword>
<evidence type="ECO:0000256" key="12">
    <source>
        <dbReference type="ARBA" id="ARBA00023235"/>
    </source>
</evidence>
<dbReference type="Gene3D" id="3.90.320.10">
    <property type="match status" value="1"/>
</dbReference>
<keyword evidence="11" id="KW-0234">DNA repair</keyword>
<evidence type="ECO:0000313" key="16">
    <source>
        <dbReference type="Proteomes" id="UP000317839"/>
    </source>
</evidence>
<dbReference type="GO" id="GO:0003678">
    <property type="term" value="F:DNA helicase activity"/>
    <property type="evidence" value="ECO:0007669"/>
    <property type="project" value="InterPro"/>
</dbReference>
<dbReference type="Pfam" id="PF13307">
    <property type="entry name" value="Helicase_C_2"/>
    <property type="match status" value="1"/>
</dbReference>
<evidence type="ECO:0000256" key="10">
    <source>
        <dbReference type="ARBA" id="ARBA00023125"/>
    </source>
</evidence>
<evidence type="ECO:0000259" key="14">
    <source>
        <dbReference type="PROSITE" id="PS51193"/>
    </source>
</evidence>
<keyword evidence="16" id="KW-1185">Reference proteome</keyword>
<dbReference type="GO" id="GO:0005524">
    <property type="term" value="F:ATP binding"/>
    <property type="evidence" value="ECO:0007669"/>
    <property type="project" value="UniProtKB-KW"/>
</dbReference>
<evidence type="ECO:0000256" key="13">
    <source>
        <dbReference type="ARBA" id="ARBA00038058"/>
    </source>
</evidence>
<keyword evidence="4" id="KW-0227">DNA damage</keyword>
<keyword evidence="1" id="KW-0004">4Fe-4S</keyword>
<evidence type="ECO:0000313" key="15">
    <source>
        <dbReference type="EMBL" id="TQV72810.1"/>
    </source>
</evidence>
<dbReference type="InterPro" id="IPR011604">
    <property type="entry name" value="PDDEXK-like_dom_sf"/>
</dbReference>
<evidence type="ECO:0000256" key="2">
    <source>
        <dbReference type="ARBA" id="ARBA00022723"/>
    </source>
</evidence>
<dbReference type="RefSeq" id="WP_142942921.1">
    <property type="nucleotide sequence ID" value="NZ_VIKR01000004.1"/>
</dbReference>
<keyword evidence="2" id="KW-0479">Metal-binding</keyword>
<evidence type="ECO:0000256" key="4">
    <source>
        <dbReference type="ARBA" id="ARBA00022763"/>
    </source>
</evidence>
<evidence type="ECO:0000256" key="6">
    <source>
        <dbReference type="ARBA" id="ARBA00022806"/>
    </source>
</evidence>
<sequence>MSGSKKEIKLSVRTLVEFSARSGDLFSESSFGPSAKEGIKGHQTLQNSRNSEWEKEFAVKQTIEYKNYSVTLGGRIDLVNRVQSPAIVEEIKTTYFDQEDIPQEKIILHLAQTTVYCYLLHLEQTQSAEALNPEQTYVLKTTWFNLLDNSEFSSEQSITSLEAKKITENYLDIYLTWFSAVEERQLIVRDSAKTIAFPYTEYRTGQHYFAKAVYQTIKDKKQLLVEAPTGSGKTMSTLFASSKAIGEGIIAQIVYLTAKGSGQQAALKNTQKLIESGLEIDYVVLQAKDKACPCRSSKESIRQTCDNGKGVCSRTIGFFDRLPQARLACLEAAYLSSEKIQEIAAANHICPFELSLQMVRWSSIVICDFNYFLDPMVRLSAFDDNINQRVLLIDEYHNLIERSRGMYSAELTSAPAHAILRQLKKNSPLKSPIKRYLEQLVQLTNPQENLFSVTQQKRSDDTDQVIESPPEVLKFCLEHLFEEVSNESLSDGFAGGMNNHQIEGFHDWLKSLYRYYFISELYSEDHKTIISGTRSTSSQKLAVSLKLLCLDPASYLTKKYQSARALIGFSATVTPLDYYSQVTGLSEDSVKLKLPPVFPIENQLTVRCDFIDTRWKHRDSSISLLCDLILSTIHAKPGKYLVFLPSYAYLTQCYDHFVQANQEISTIKQQKNSTDKEKSTFLKAFFECADSLLGFAILGGVFGEGVDFSGEALDGVIVIGAGMPQPSLEQNLIEQHIEDKGFNGFKYNYQFPGFTRVKQTAGRVIRSETDKGVVILVDPRFRRLDYQNLMPDNWHVRPCSNLEQVQHTLEQFWRSSGDN</sequence>
<dbReference type="GO" id="GO:0006281">
    <property type="term" value="P:DNA repair"/>
    <property type="evidence" value="ECO:0007669"/>
    <property type="project" value="UniProtKB-KW"/>
</dbReference>
<dbReference type="SMART" id="SM00488">
    <property type="entry name" value="DEXDc2"/>
    <property type="match status" value="1"/>
</dbReference>
<evidence type="ECO:0000256" key="11">
    <source>
        <dbReference type="ARBA" id="ARBA00023204"/>
    </source>
</evidence>
<dbReference type="InterPro" id="IPR027417">
    <property type="entry name" value="P-loop_NTPase"/>
</dbReference>
<gene>
    <name evidence="15" type="ORF">FLL45_15180</name>
</gene>
<dbReference type="SUPFAM" id="SSF52540">
    <property type="entry name" value="P-loop containing nucleoside triphosphate hydrolases"/>
    <property type="match status" value="1"/>
</dbReference>
<keyword evidence="8" id="KW-0408">Iron</keyword>
<dbReference type="AlphaFoldDB" id="A0A545T6F4"/>
<dbReference type="PANTHER" id="PTHR11472:SF34">
    <property type="entry name" value="REGULATOR OF TELOMERE ELONGATION HELICASE 1"/>
    <property type="match status" value="1"/>
</dbReference>
<dbReference type="InterPro" id="IPR010614">
    <property type="entry name" value="RAD3-like_helicase_DEAD"/>
</dbReference>
<keyword evidence="5" id="KW-0378">Hydrolase</keyword>
<dbReference type="GO" id="GO:0016818">
    <property type="term" value="F:hydrolase activity, acting on acid anhydrides, in phosphorus-containing anhydrides"/>
    <property type="evidence" value="ECO:0007669"/>
    <property type="project" value="InterPro"/>
</dbReference>
<proteinExistence type="inferred from homology"/>
<dbReference type="InterPro" id="IPR006554">
    <property type="entry name" value="Helicase-like_DEXD_c2"/>
</dbReference>
<dbReference type="Gene3D" id="1.10.275.40">
    <property type="match status" value="1"/>
</dbReference>
<dbReference type="InterPro" id="IPR006555">
    <property type="entry name" value="ATP-dep_Helicase_C"/>
</dbReference>
<dbReference type="Pfam" id="PF06733">
    <property type="entry name" value="DEAD_2"/>
    <property type="match status" value="1"/>
</dbReference>
<evidence type="ECO:0000256" key="7">
    <source>
        <dbReference type="ARBA" id="ARBA00022840"/>
    </source>
</evidence>
<evidence type="ECO:0000256" key="8">
    <source>
        <dbReference type="ARBA" id="ARBA00023004"/>
    </source>
</evidence>
<dbReference type="InterPro" id="IPR042493">
    <property type="entry name" value="XPD_DNA_FeS"/>
</dbReference>
<keyword evidence="9" id="KW-0411">Iron-sulfur</keyword>
<evidence type="ECO:0000256" key="1">
    <source>
        <dbReference type="ARBA" id="ARBA00022485"/>
    </source>
</evidence>
<dbReference type="GO" id="GO:0051539">
    <property type="term" value="F:4 iron, 4 sulfur cluster binding"/>
    <property type="evidence" value="ECO:0007669"/>
    <property type="project" value="UniProtKB-KW"/>
</dbReference>
<dbReference type="InterPro" id="IPR014013">
    <property type="entry name" value="Helic_SF1/SF2_ATP-bd_DinG/Rad3"/>
</dbReference>
<comment type="caution">
    <text evidence="15">The sequence shown here is derived from an EMBL/GenBank/DDBJ whole genome shotgun (WGS) entry which is preliminary data.</text>
</comment>
<name>A0A545T6F4_9GAMM</name>
<dbReference type="InterPro" id="IPR038726">
    <property type="entry name" value="PDDEXK_AddAB-type"/>
</dbReference>
<dbReference type="Gene3D" id="3.40.50.300">
    <property type="entry name" value="P-loop containing nucleotide triphosphate hydrolases"/>
    <property type="match status" value="2"/>
</dbReference>
<feature type="domain" description="Helicase ATP-binding" evidence="14">
    <location>
        <begin position="192"/>
        <end position="460"/>
    </location>
</feature>